<dbReference type="CDD" id="cd07563">
    <property type="entry name" value="Peptidase_S41_IRBP"/>
    <property type="match status" value="1"/>
</dbReference>
<feature type="domain" description="Tail specific protease" evidence="3">
    <location>
        <begin position="275"/>
        <end position="476"/>
    </location>
</feature>
<name>A0A2S9VAE9_9ALTE</name>
<dbReference type="Gene3D" id="3.30.750.44">
    <property type="match status" value="1"/>
</dbReference>
<proteinExistence type="predicted"/>
<organism evidence="4 5">
    <name type="scientific">Alteromonas alba</name>
    <dbReference type="NCBI Taxonomy" id="2079529"/>
    <lineage>
        <taxon>Bacteria</taxon>
        <taxon>Pseudomonadati</taxon>
        <taxon>Pseudomonadota</taxon>
        <taxon>Gammaproteobacteria</taxon>
        <taxon>Alteromonadales</taxon>
        <taxon>Alteromonadaceae</taxon>
        <taxon>Alteromonas/Salinimonas group</taxon>
        <taxon>Alteromonas</taxon>
    </lineage>
</organism>
<feature type="coiled-coil region" evidence="1">
    <location>
        <begin position="304"/>
        <end position="331"/>
    </location>
</feature>
<gene>
    <name evidence="4" type="ORF">C6Y40_11510</name>
</gene>
<dbReference type="Gene3D" id="3.90.226.10">
    <property type="entry name" value="2-enoyl-CoA Hydratase, Chain A, domain 1"/>
    <property type="match status" value="1"/>
</dbReference>
<dbReference type="RefSeq" id="WP_105934715.1">
    <property type="nucleotide sequence ID" value="NZ_PVNP01000117.1"/>
</dbReference>
<dbReference type="GO" id="GO:0008236">
    <property type="term" value="F:serine-type peptidase activity"/>
    <property type="evidence" value="ECO:0007669"/>
    <property type="project" value="InterPro"/>
</dbReference>
<dbReference type="PANTHER" id="PTHR11261:SF3">
    <property type="entry name" value="RETINOL-BINDING PROTEIN 3"/>
    <property type="match status" value="1"/>
</dbReference>
<accession>A0A2S9VAE9</accession>
<dbReference type="Proteomes" id="UP000238949">
    <property type="component" value="Unassembled WGS sequence"/>
</dbReference>
<protein>
    <recommendedName>
        <fullName evidence="3">Tail specific protease domain-containing protein</fullName>
    </recommendedName>
</protein>
<dbReference type="EMBL" id="PVNP01000117">
    <property type="protein sequence ID" value="PRO73430.1"/>
    <property type="molecule type" value="Genomic_DNA"/>
</dbReference>
<evidence type="ECO:0000256" key="2">
    <source>
        <dbReference type="SAM" id="SignalP"/>
    </source>
</evidence>
<dbReference type="OrthoDB" id="9758793at2"/>
<evidence type="ECO:0000313" key="5">
    <source>
        <dbReference type="Proteomes" id="UP000238949"/>
    </source>
</evidence>
<dbReference type="SUPFAM" id="SSF52096">
    <property type="entry name" value="ClpP/crotonase"/>
    <property type="match status" value="1"/>
</dbReference>
<dbReference type="PANTHER" id="PTHR11261">
    <property type="entry name" value="INTERPHOTORECEPTOR RETINOID-BINDING PROTEIN"/>
    <property type="match status" value="1"/>
</dbReference>
<dbReference type="SMART" id="SM00245">
    <property type="entry name" value="TSPc"/>
    <property type="match status" value="1"/>
</dbReference>
<evidence type="ECO:0000259" key="3">
    <source>
        <dbReference type="SMART" id="SM00245"/>
    </source>
</evidence>
<evidence type="ECO:0000256" key="1">
    <source>
        <dbReference type="SAM" id="Coils"/>
    </source>
</evidence>
<keyword evidence="5" id="KW-1185">Reference proteome</keyword>
<sequence length="499" mass="54347">MISKLKLIAVMIAAGCLSACGGSSKDQINQLPGSGQSAPAIDEAYQGIWASSAYGDVLVVDDNSALYYRYTSDYCILQDSFDELSTAELTRSVALNNSEDALEWFAGSGTREFHAPTRQLDKVSQLPASCASDPLTVESDMSHQELFALYSQIMAEYYVDFARMNVDWPALSYAQETQITEQDTTLYEAVYQTLLPLADSHNSWVAADGTIIRAYTKPVHTTNLIEEYALANGLSYPLQDSELNNAIVADIESYIDNALGQEINIIMGYATSDIGQDASEQIAWFAINNIGYLRIDAMHNYSTADEDSDDLAQTTSNLNNLNQALDEALTDLAATDGLIIDVRYNGGGNDYISLAIASRFTESEFLAYKKYARDGAGVTATQTAYIAPSQYVNYTSKPVALLVSNDTASAAETFSLSMQQLPHVTLVGEATHGIFSDIMHWALPGEHELGISNEVYLSPDDEWYEGVGVPVDVNVPFFSLSDRTQGVDSAIDAALEVLQ</sequence>
<dbReference type="InterPro" id="IPR005151">
    <property type="entry name" value="Tail-specific_protease"/>
</dbReference>
<feature type="signal peptide" evidence="2">
    <location>
        <begin position="1"/>
        <end position="19"/>
    </location>
</feature>
<keyword evidence="2" id="KW-0732">Signal</keyword>
<feature type="chain" id="PRO_5015455011" description="Tail specific protease domain-containing protein" evidence="2">
    <location>
        <begin position="20"/>
        <end position="499"/>
    </location>
</feature>
<keyword evidence="1" id="KW-0175">Coiled coil</keyword>
<dbReference type="GO" id="GO:0006508">
    <property type="term" value="P:proteolysis"/>
    <property type="evidence" value="ECO:0007669"/>
    <property type="project" value="InterPro"/>
</dbReference>
<dbReference type="Pfam" id="PF03572">
    <property type="entry name" value="Peptidase_S41"/>
    <property type="match status" value="1"/>
</dbReference>
<comment type="caution">
    <text evidence="4">The sequence shown here is derived from an EMBL/GenBank/DDBJ whole genome shotgun (WGS) entry which is preliminary data.</text>
</comment>
<reference evidence="5" key="1">
    <citation type="journal article" date="2020" name="Int. J. Syst. Evol. Microbiol.">
        <title>Alteromonas alba sp. nov., a marine bacterium isolated from the seawater of the West Pacific Ocean.</title>
        <authorList>
            <person name="Sun C."/>
            <person name="Wu Y.-H."/>
            <person name="Xamxidin M."/>
            <person name="Cheng H."/>
            <person name="Xu X.-W."/>
        </authorList>
    </citation>
    <scope>NUCLEOTIDE SEQUENCE [LARGE SCALE GENOMIC DNA]</scope>
    <source>
        <strain evidence="5">190</strain>
    </source>
</reference>
<dbReference type="AlphaFoldDB" id="A0A2S9VAE9"/>
<evidence type="ECO:0000313" key="4">
    <source>
        <dbReference type="EMBL" id="PRO73430.1"/>
    </source>
</evidence>
<dbReference type="InterPro" id="IPR029045">
    <property type="entry name" value="ClpP/crotonase-like_dom_sf"/>
</dbReference>